<name>A0A8E2E493_9PEZI</name>
<keyword evidence="5" id="KW-1185">Reference proteome</keyword>
<feature type="transmembrane region" description="Helical" evidence="2">
    <location>
        <begin position="133"/>
        <end position="152"/>
    </location>
</feature>
<keyword evidence="2" id="KW-0812">Transmembrane</keyword>
<dbReference type="InterPro" id="IPR036621">
    <property type="entry name" value="Anticodon-bd_dom_sf"/>
</dbReference>
<dbReference type="EMBL" id="KV745153">
    <property type="protein sequence ID" value="OCK77122.1"/>
    <property type="molecule type" value="Genomic_DNA"/>
</dbReference>
<dbReference type="GO" id="GO:0005524">
    <property type="term" value="F:ATP binding"/>
    <property type="evidence" value="ECO:0007669"/>
    <property type="project" value="InterPro"/>
</dbReference>
<evidence type="ECO:0000313" key="5">
    <source>
        <dbReference type="Proteomes" id="UP000250266"/>
    </source>
</evidence>
<keyword evidence="2" id="KW-0472">Membrane</keyword>
<dbReference type="InterPro" id="IPR052895">
    <property type="entry name" value="HetReg/Transcr_Mod"/>
</dbReference>
<dbReference type="Pfam" id="PF06985">
    <property type="entry name" value="HET"/>
    <property type="match status" value="1"/>
</dbReference>
<feature type="region of interest" description="Disordered" evidence="1">
    <location>
        <begin position="963"/>
        <end position="983"/>
    </location>
</feature>
<dbReference type="Proteomes" id="UP000250266">
    <property type="component" value="Unassembled WGS sequence"/>
</dbReference>
<dbReference type="OrthoDB" id="3548654at2759"/>
<feature type="domain" description="Heterokaryon incompatibility" evidence="3">
    <location>
        <begin position="276"/>
        <end position="427"/>
    </location>
</feature>
<evidence type="ECO:0000313" key="4">
    <source>
        <dbReference type="EMBL" id="OCK77122.1"/>
    </source>
</evidence>
<dbReference type="GO" id="GO:0004827">
    <property type="term" value="F:proline-tRNA ligase activity"/>
    <property type="evidence" value="ECO:0007669"/>
    <property type="project" value="InterPro"/>
</dbReference>
<dbReference type="PANTHER" id="PTHR24148">
    <property type="entry name" value="ANKYRIN REPEAT DOMAIN-CONTAINING PROTEIN 39 HOMOLOG-RELATED"/>
    <property type="match status" value="1"/>
</dbReference>
<dbReference type="GO" id="GO:0005737">
    <property type="term" value="C:cytoplasm"/>
    <property type="evidence" value="ECO:0007669"/>
    <property type="project" value="InterPro"/>
</dbReference>
<dbReference type="InterPro" id="IPR010730">
    <property type="entry name" value="HET"/>
</dbReference>
<dbReference type="GO" id="GO:0006433">
    <property type="term" value="P:prolyl-tRNA aminoacylation"/>
    <property type="evidence" value="ECO:0007669"/>
    <property type="project" value="InterPro"/>
</dbReference>
<accession>A0A8E2E493</accession>
<dbReference type="Gene3D" id="3.40.50.800">
    <property type="entry name" value="Anticodon-binding domain"/>
    <property type="match status" value="1"/>
</dbReference>
<evidence type="ECO:0000256" key="2">
    <source>
        <dbReference type="SAM" id="Phobius"/>
    </source>
</evidence>
<dbReference type="Gene3D" id="3.30.110.30">
    <property type="entry name" value="C-terminal domain of ProRS"/>
    <property type="match status" value="1"/>
</dbReference>
<evidence type="ECO:0000256" key="1">
    <source>
        <dbReference type="SAM" id="MobiDB-lite"/>
    </source>
</evidence>
<dbReference type="InterPro" id="IPR017449">
    <property type="entry name" value="Pro-tRNA_synth_II"/>
</dbReference>
<feature type="transmembrane region" description="Helical" evidence="2">
    <location>
        <begin position="96"/>
        <end position="121"/>
    </location>
</feature>
<organism evidence="4 5">
    <name type="scientific">Lepidopterella palustris CBS 459.81</name>
    <dbReference type="NCBI Taxonomy" id="1314670"/>
    <lineage>
        <taxon>Eukaryota</taxon>
        <taxon>Fungi</taxon>
        <taxon>Dikarya</taxon>
        <taxon>Ascomycota</taxon>
        <taxon>Pezizomycotina</taxon>
        <taxon>Dothideomycetes</taxon>
        <taxon>Pleosporomycetidae</taxon>
        <taxon>Mytilinidiales</taxon>
        <taxon>Argynnaceae</taxon>
        <taxon>Lepidopterella</taxon>
    </lineage>
</organism>
<sequence>MIMSEHDDISLETDVRAFVGIFPVRFLTYSRFALYSIFWSKFMLVCYGVAWFAIPSMRSTVFWAYQVYFISCLDDVRKFGRVLFLALFGALPWDRVLFGLIHTGLPLTAYFFSAMICNQVLQKPSLLWTVGWEYLNILFLALNSTFLAFYTWHSVHASVREHIKHVLPPFRQTGANMIAFAMSSFVFFCRGRGYFLIFWWRIWERRADRQYDDNLARIQSQRGLEAIRNRPSESLPFEYKRLEKDREIRLLEVSMGPSRDIKANMVHVDVDNPGEYSAISYTWVNMIKSHGIVIDEAWMATTASVYEVIFKNTPITGTKRLWIDFVCINQDDNHEKSKQVRLMRDIYSSANKVIACLGNVNNEIADITEHYLHKIYVNRKQLFKQSRLSRILTQQRKILFNVRNPQWAAMSNLMNHPYWTRVWIIQEIANAKRLQILFGDRELSWDALRHLVFSTLSSPDTDPLIDVPELVHQEGENPLRGMNRIYLMMCTRDALRGDSLPPMTLKDVLRLSTRFNASDERDRVFALQGVLVDEVDKELLPDYTIGAEELFKRVARHLLHQDDPLWMFAHAGISQPRALSSLPSWVPDWSTLRWMVSIDRLSDGYGQAMKSVGLGTTLSRAQSLSVANGILQVEVVALGSILVTAPIPMLDEVPDFIPKINRSVLDMQLTNWLQVRAIVKLAIPDPYMTREPRDEALWRMLLGYTGTDAESMAKVRMFFEAWEKSISMPSGLLTHLEHDKKQIQKSKHFLGRMKMIIAFCKVFSEYLTASNIVNASGISNRIGTRCTGRVVAVTDSGYMALVPKGTQSNDKIYLMAGANSPYVIRDDSYLPSSPILSRTRRSLHFRLVGDAYLRGFPLRLEISPRDSVKGVITSIRRDMDEKGTTQAVEPAVVVQKLFDQIQQDMLDRARMNYHDHIKCTSNWDEVGTFLNAKNVIWMSHCGSRDCAEAVQKETAELCKTAAEVDPRAPSMGAKDRSAPIGRR</sequence>
<gene>
    <name evidence="4" type="ORF">K432DRAFT_428248</name>
</gene>
<feature type="transmembrane region" description="Helical" evidence="2">
    <location>
        <begin position="32"/>
        <end position="54"/>
    </location>
</feature>
<dbReference type="AlphaFoldDB" id="A0A8E2E493"/>
<proteinExistence type="predicted"/>
<protein>
    <submittedName>
        <fullName evidence="4">HET-domain-containing protein</fullName>
    </submittedName>
</protein>
<reference evidence="4 5" key="1">
    <citation type="journal article" date="2016" name="Nat. Commun.">
        <title>Ectomycorrhizal ecology is imprinted in the genome of the dominant symbiotic fungus Cenococcum geophilum.</title>
        <authorList>
            <consortium name="DOE Joint Genome Institute"/>
            <person name="Peter M."/>
            <person name="Kohler A."/>
            <person name="Ohm R.A."/>
            <person name="Kuo A."/>
            <person name="Krutzmann J."/>
            <person name="Morin E."/>
            <person name="Arend M."/>
            <person name="Barry K.W."/>
            <person name="Binder M."/>
            <person name="Choi C."/>
            <person name="Clum A."/>
            <person name="Copeland A."/>
            <person name="Grisel N."/>
            <person name="Haridas S."/>
            <person name="Kipfer T."/>
            <person name="LaButti K."/>
            <person name="Lindquist E."/>
            <person name="Lipzen A."/>
            <person name="Maire R."/>
            <person name="Meier B."/>
            <person name="Mihaltcheva S."/>
            <person name="Molinier V."/>
            <person name="Murat C."/>
            <person name="Poggeler S."/>
            <person name="Quandt C.A."/>
            <person name="Sperisen C."/>
            <person name="Tritt A."/>
            <person name="Tisserant E."/>
            <person name="Crous P.W."/>
            <person name="Henrissat B."/>
            <person name="Nehls U."/>
            <person name="Egli S."/>
            <person name="Spatafora J.W."/>
            <person name="Grigoriev I.V."/>
            <person name="Martin F.M."/>
        </authorList>
    </citation>
    <scope>NUCLEOTIDE SEQUENCE [LARGE SCALE GENOMIC DNA]</scope>
    <source>
        <strain evidence="4 5">CBS 459.81</strain>
    </source>
</reference>
<evidence type="ECO:0000259" key="3">
    <source>
        <dbReference type="Pfam" id="PF06985"/>
    </source>
</evidence>
<keyword evidence="2" id="KW-1133">Transmembrane helix</keyword>
<dbReference type="PANTHER" id="PTHR24148:SF73">
    <property type="entry name" value="HET DOMAIN PROTEIN (AFU_ORTHOLOGUE AFUA_8G01020)"/>
    <property type="match status" value="1"/>
</dbReference>